<accession>A0A542ZVJ2</accession>
<dbReference type="Proteomes" id="UP000315389">
    <property type="component" value="Unassembled WGS sequence"/>
</dbReference>
<dbReference type="Pfam" id="PF03710">
    <property type="entry name" value="GlnE"/>
    <property type="match status" value="2"/>
</dbReference>
<comment type="cofactor">
    <cofactor evidence="7">
        <name>Mg(2+)</name>
        <dbReference type="ChEBI" id="CHEBI:18420"/>
    </cofactor>
</comment>
<dbReference type="RefSeq" id="WP_142119088.1">
    <property type="nucleotide sequence ID" value="NZ_BAAASV010000003.1"/>
</dbReference>
<feature type="domain" description="Glutamate-ammonia ligase adenylyltransferase repeated" evidence="8">
    <location>
        <begin position="95"/>
        <end position="334"/>
    </location>
</feature>
<feature type="region of interest" description="Adenylyl removase" evidence="7">
    <location>
        <begin position="1"/>
        <end position="502"/>
    </location>
</feature>
<keyword evidence="3 7" id="KW-0547">Nucleotide-binding</keyword>
<evidence type="ECO:0000256" key="4">
    <source>
        <dbReference type="ARBA" id="ARBA00022840"/>
    </source>
</evidence>
<dbReference type="InterPro" id="IPR043519">
    <property type="entry name" value="NT_sf"/>
</dbReference>
<evidence type="ECO:0000256" key="6">
    <source>
        <dbReference type="ARBA" id="ARBA00023268"/>
    </source>
</evidence>
<comment type="catalytic activity">
    <reaction evidence="7">
        <text>[glutamine synthetase]-O(4)-(5'-adenylyl)-L-tyrosine + phosphate = [glutamine synthetase]-L-tyrosine + ADP</text>
        <dbReference type="Rhea" id="RHEA:43716"/>
        <dbReference type="Rhea" id="RHEA-COMP:10660"/>
        <dbReference type="Rhea" id="RHEA-COMP:10661"/>
        <dbReference type="ChEBI" id="CHEBI:43474"/>
        <dbReference type="ChEBI" id="CHEBI:46858"/>
        <dbReference type="ChEBI" id="CHEBI:83624"/>
        <dbReference type="ChEBI" id="CHEBI:456216"/>
        <dbReference type="EC" id="2.7.7.89"/>
    </reaction>
</comment>
<feature type="region of interest" description="Adenylyl transferase" evidence="7">
    <location>
        <begin position="510"/>
        <end position="1016"/>
    </location>
</feature>
<dbReference type="Gene3D" id="3.30.460.10">
    <property type="entry name" value="Beta Polymerase, domain 2"/>
    <property type="match status" value="2"/>
</dbReference>
<gene>
    <name evidence="7" type="primary">glnE</name>
    <name evidence="10" type="ORF">FB461_0764</name>
</gene>
<dbReference type="SUPFAM" id="SSF81301">
    <property type="entry name" value="Nucleotidyltransferase"/>
    <property type="match status" value="2"/>
</dbReference>
<dbReference type="Gene3D" id="1.20.120.1510">
    <property type="match status" value="1"/>
</dbReference>
<keyword evidence="5 7" id="KW-0460">Magnesium</keyword>
<protein>
    <recommendedName>
        <fullName evidence="7">Bifunctional glutamine synthetase adenylyltransferase/adenylyl-removing enzyme</fullName>
    </recommendedName>
    <alternativeName>
        <fullName evidence="7">ATP:glutamine synthetase adenylyltransferase</fullName>
    </alternativeName>
    <alternativeName>
        <fullName evidence="7">ATase</fullName>
    </alternativeName>
    <domain>
        <recommendedName>
            <fullName evidence="7">Glutamine synthetase adenylyl-L-tyrosine phosphorylase</fullName>
            <ecNumber evidence="7">2.7.7.89</ecNumber>
        </recommendedName>
        <alternativeName>
            <fullName evidence="7">Adenylyl removase</fullName>
            <shortName evidence="7">AR</shortName>
            <shortName evidence="7">AT-N</shortName>
        </alternativeName>
    </domain>
    <domain>
        <recommendedName>
            <fullName evidence="7">Glutamine synthetase adenylyl transferase</fullName>
            <ecNumber evidence="7">2.7.7.42</ecNumber>
        </recommendedName>
        <alternativeName>
            <fullName evidence="7">Adenylyl transferase</fullName>
            <shortName evidence="7">AT</shortName>
            <shortName evidence="7">AT-C</shortName>
        </alternativeName>
    </domain>
</protein>
<dbReference type="GO" id="GO:0008882">
    <property type="term" value="F:[glutamate-ammonia-ligase] adenylyltransferase activity"/>
    <property type="evidence" value="ECO:0007669"/>
    <property type="project" value="UniProtKB-UniRule"/>
</dbReference>
<organism evidence="10 11">
    <name type="scientific">Rarobacter faecitabidus</name>
    <dbReference type="NCBI Taxonomy" id="13243"/>
    <lineage>
        <taxon>Bacteria</taxon>
        <taxon>Bacillati</taxon>
        <taxon>Actinomycetota</taxon>
        <taxon>Actinomycetes</taxon>
        <taxon>Micrococcales</taxon>
        <taxon>Rarobacteraceae</taxon>
        <taxon>Rarobacter</taxon>
    </lineage>
</organism>
<dbReference type="InterPro" id="IPR005190">
    <property type="entry name" value="GlnE_rpt_dom"/>
</dbReference>
<name>A0A542ZVJ2_RARFA</name>
<dbReference type="InterPro" id="IPR023057">
    <property type="entry name" value="GlnE"/>
</dbReference>
<keyword evidence="10" id="KW-0436">Ligase</keyword>
<keyword evidence="1 7" id="KW-0808">Transferase</keyword>
<keyword evidence="4 7" id="KW-0067">ATP-binding</keyword>
<comment type="caution">
    <text evidence="10">The sequence shown here is derived from an EMBL/GenBank/DDBJ whole genome shotgun (WGS) entry which is preliminary data.</text>
</comment>
<dbReference type="PANTHER" id="PTHR30621:SF0">
    <property type="entry name" value="BIFUNCTIONAL GLUTAMINE SYNTHETASE ADENYLYLTRANSFERASE_ADENYLYL-REMOVING ENZYME"/>
    <property type="match status" value="1"/>
</dbReference>
<evidence type="ECO:0000256" key="3">
    <source>
        <dbReference type="ARBA" id="ARBA00022741"/>
    </source>
</evidence>
<dbReference type="GO" id="GO:0005829">
    <property type="term" value="C:cytosol"/>
    <property type="evidence" value="ECO:0007669"/>
    <property type="project" value="TreeGrafter"/>
</dbReference>
<dbReference type="SUPFAM" id="SSF81593">
    <property type="entry name" value="Nucleotidyltransferase substrate binding subunit/domain"/>
    <property type="match status" value="2"/>
</dbReference>
<keyword evidence="6 7" id="KW-0511">Multifunctional enzyme</keyword>
<evidence type="ECO:0000259" key="9">
    <source>
        <dbReference type="Pfam" id="PF08335"/>
    </source>
</evidence>
<comment type="function">
    <text evidence="7">Involved in the regulation of glutamine synthetase GlnA, a key enzyme in the process to assimilate ammonia. When cellular nitrogen levels are high, the C-terminal adenylyl transferase (AT) inactivates GlnA by covalent transfer of an adenylyl group from ATP to specific tyrosine residue of GlnA, thus reducing its activity. Conversely, when nitrogen levels are low, the N-terminal adenylyl removase (AR) activates GlnA by removing the adenylyl group by phosphorolysis, increasing its activity. The regulatory region of GlnE binds the signal transduction protein PII (GlnB) which indicates the nitrogen status of the cell.</text>
</comment>
<evidence type="ECO:0000313" key="10">
    <source>
        <dbReference type="EMBL" id="TQL64266.1"/>
    </source>
</evidence>
<dbReference type="NCBIfam" id="NF010707">
    <property type="entry name" value="PRK14109.1"/>
    <property type="match status" value="1"/>
</dbReference>
<dbReference type="GO" id="GO:0016874">
    <property type="term" value="F:ligase activity"/>
    <property type="evidence" value="ECO:0007669"/>
    <property type="project" value="UniProtKB-KW"/>
</dbReference>
<dbReference type="EMBL" id="VFOS01000001">
    <property type="protein sequence ID" value="TQL64266.1"/>
    <property type="molecule type" value="Genomic_DNA"/>
</dbReference>
<proteinExistence type="inferred from homology"/>
<dbReference type="Gene3D" id="1.20.120.330">
    <property type="entry name" value="Nucleotidyltransferases domain 2"/>
    <property type="match status" value="2"/>
</dbReference>
<evidence type="ECO:0000256" key="1">
    <source>
        <dbReference type="ARBA" id="ARBA00022679"/>
    </source>
</evidence>
<dbReference type="GO" id="GO:0047388">
    <property type="term" value="F:[glutamine synthetase]-adenylyl-L-tyrosine phosphorylase activity"/>
    <property type="evidence" value="ECO:0007669"/>
    <property type="project" value="UniProtKB-EC"/>
</dbReference>
<evidence type="ECO:0000256" key="5">
    <source>
        <dbReference type="ARBA" id="ARBA00022842"/>
    </source>
</evidence>
<reference evidence="10 11" key="1">
    <citation type="submission" date="2019-06" db="EMBL/GenBank/DDBJ databases">
        <title>Sequencing the genomes of 1000 actinobacteria strains.</title>
        <authorList>
            <person name="Klenk H.-P."/>
        </authorList>
    </citation>
    <scope>NUCLEOTIDE SEQUENCE [LARGE SCALE GENOMIC DNA]</scope>
    <source>
        <strain evidence="10 11">DSM 4813</strain>
    </source>
</reference>
<evidence type="ECO:0000256" key="2">
    <source>
        <dbReference type="ARBA" id="ARBA00022695"/>
    </source>
</evidence>
<sequence length="1016" mass="110323">MARELSLSRKLRRAGFDDTARAEGLWHDATLQRLFGSPETAELWLEALNSAASPDDGLLTLIRLAEALESDAGARAVWDTVSQDESARARVCVIAGGSGPLADDLVRRPQQMLVALASHELAIGADAREVRAELLGAVGADPEADVPVATAGDSSTIDAMRRAYRLRLTRIAAADLTSEQPLSLMPAVAAALADLAAAALEASLAIARATLPGGGAEARLAIIGMGKTGGRELNYVSDVDVIYVVEPADGADEESAIQVGTKLASAVAHACAGSSGESPLWPVDAALRPEGKQGPLVRTLSSHVAYYERWAKTWEFQALLKARPVAGDAELGQAYRDALQPMVWRAVTRENFVEDARAMRRRVEDHVPPQEADRQIKLGKGGLRDVEFTLQLLQLVHGRADGAIRSGNTLTALAALSAGGYVGRADASQLSVCYRFLRVLEHRIQLARLRRTHLMPTSESDLRKLARAAGLRQEGAEGLQQRWLATRREVRSLHEELFYRPLLPAVAQLSADEAALSPEAARERLGAIGYRDPKGAMRHIEALTEGISRRASIQRQLLPVMLGWFAEGADPDRGLLAFRRLSDELGSAHWYLKLLRDSPSAAVRLAKVLSNSQYMADQLSRSPETVHWLADDDALQPLAWQRLDGEIDAVLHRADAEDKAIDSLRAIRRRELARTAAGELLGVVDPPTAQGAIARVTDMALQGALRIALRTAELEGVWAGRPAPATFAIIAMGRLGGLEMGYGSDADVMFVYEPTGGASDADANEFAKHIAQRIRALLVAPGREPSLQVDADLRPEGRNGPLVRSFASYTEYYDRWAETWERQALLRARANAGDDGLRDRFIALIDPLRYAEGGIDAGQVREIRRIKARVESERLPRGVAPQRHLKLGPGALADVEWTAQLLQLQHAADVPAMRTTHTLRSLQAAHDAGILAREDVELLSDAWLLASRLRAGLALWSGRTSGAALDVLPLDRRDLTGLAQTIGFGGNGNELEEHYLRTARRARSVINRVFYGIEPQ</sequence>
<dbReference type="GO" id="GO:0000820">
    <property type="term" value="P:regulation of glutamine family amino acid metabolic process"/>
    <property type="evidence" value="ECO:0007669"/>
    <property type="project" value="UniProtKB-UniRule"/>
</dbReference>
<dbReference type="OrthoDB" id="9759366at2"/>
<feature type="domain" description="PII-uridylyltransferase/Glutamine-synthetase adenylyltransferase" evidence="9">
    <location>
        <begin position="868"/>
        <end position="1009"/>
    </location>
</feature>
<dbReference type="GO" id="GO:0000287">
    <property type="term" value="F:magnesium ion binding"/>
    <property type="evidence" value="ECO:0007669"/>
    <property type="project" value="UniProtKB-UniRule"/>
</dbReference>
<evidence type="ECO:0000256" key="7">
    <source>
        <dbReference type="HAMAP-Rule" id="MF_00802"/>
    </source>
</evidence>
<comment type="catalytic activity">
    <reaction evidence="7">
        <text>[glutamine synthetase]-L-tyrosine + ATP = [glutamine synthetase]-O(4)-(5'-adenylyl)-L-tyrosine + diphosphate</text>
        <dbReference type="Rhea" id="RHEA:18589"/>
        <dbReference type="Rhea" id="RHEA-COMP:10660"/>
        <dbReference type="Rhea" id="RHEA-COMP:10661"/>
        <dbReference type="ChEBI" id="CHEBI:30616"/>
        <dbReference type="ChEBI" id="CHEBI:33019"/>
        <dbReference type="ChEBI" id="CHEBI:46858"/>
        <dbReference type="ChEBI" id="CHEBI:83624"/>
        <dbReference type="EC" id="2.7.7.42"/>
    </reaction>
</comment>
<dbReference type="EC" id="2.7.7.89" evidence="7"/>
<dbReference type="HAMAP" id="MF_00802">
    <property type="entry name" value="GlnE"/>
    <property type="match status" value="1"/>
</dbReference>
<evidence type="ECO:0000259" key="8">
    <source>
        <dbReference type="Pfam" id="PF03710"/>
    </source>
</evidence>
<dbReference type="GO" id="GO:0005524">
    <property type="term" value="F:ATP binding"/>
    <property type="evidence" value="ECO:0007669"/>
    <property type="project" value="UniProtKB-UniRule"/>
</dbReference>
<dbReference type="CDD" id="cd05401">
    <property type="entry name" value="NT_GlnE_GlnD_like"/>
    <property type="match status" value="2"/>
</dbReference>
<dbReference type="Pfam" id="PF08335">
    <property type="entry name" value="GlnD_UR_UTase"/>
    <property type="match status" value="2"/>
</dbReference>
<feature type="domain" description="PII-uridylyltransferase/Glutamine-synthetase adenylyltransferase" evidence="9">
    <location>
        <begin position="357"/>
        <end position="498"/>
    </location>
</feature>
<dbReference type="InterPro" id="IPR013546">
    <property type="entry name" value="PII_UdlTrfase/GS_AdlTrfase"/>
</dbReference>
<evidence type="ECO:0000313" key="11">
    <source>
        <dbReference type="Proteomes" id="UP000315389"/>
    </source>
</evidence>
<dbReference type="EC" id="2.7.7.42" evidence="7"/>
<feature type="domain" description="Glutamate-ammonia ligase adenylyltransferase repeated" evidence="8">
    <location>
        <begin position="604"/>
        <end position="841"/>
    </location>
</feature>
<dbReference type="AlphaFoldDB" id="A0A542ZVJ2"/>
<keyword evidence="2 7" id="KW-0548">Nucleotidyltransferase</keyword>
<keyword evidence="11" id="KW-1185">Reference proteome</keyword>
<dbReference type="PANTHER" id="PTHR30621">
    <property type="entry name" value="GLUTAMINE SYNTHETASE ADENYLYLTRANSFERASE"/>
    <property type="match status" value="1"/>
</dbReference>
<comment type="similarity">
    <text evidence="7">Belongs to the GlnE family.</text>
</comment>